<proteinExistence type="predicted"/>
<dbReference type="InterPro" id="IPR011528">
    <property type="entry name" value="NERD"/>
</dbReference>
<feature type="transmembrane region" description="Helical" evidence="1">
    <location>
        <begin position="12"/>
        <end position="31"/>
    </location>
</feature>
<feature type="domain" description="NERD" evidence="2">
    <location>
        <begin position="132"/>
        <end position="252"/>
    </location>
</feature>
<name>A0A4R5TMB2_9GAMM</name>
<keyword evidence="1" id="KW-1133">Transmembrane helix</keyword>
<feature type="transmembrane region" description="Helical" evidence="1">
    <location>
        <begin position="68"/>
        <end position="88"/>
    </location>
</feature>
<dbReference type="Pfam" id="PF08378">
    <property type="entry name" value="NERD"/>
    <property type="match status" value="1"/>
</dbReference>
<gene>
    <name evidence="3" type="ORF">E2F46_09635</name>
</gene>
<dbReference type="PROSITE" id="PS50965">
    <property type="entry name" value="NERD"/>
    <property type="match status" value="1"/>
</dbReference>
<keyword evidence="1" id="KW-0812">Transmembrane</keyword>
<sequence length="301" mass="33634">MEALLMPFVPAITMLALLFLPVLLVVAIVSLQKRAERRDQRRSPLNDKLLHQAGAQARIKADEIGDDIQARIVQLMVIGPLAMLAILLPRVQWSQLRFGWLEWVIGLMSLAAIVIITRKMLRLRRARRYWLEGMRAEIAAAQALDRLRANGCEVFHDVPTGQDFNLDHVVVGPSAVWVVETKSRRKPGKGFGSADVQFDGKRLVFAGGKMDDKAVRQAEAEAAWLSKHLHGETGQHTPVVPVVALPGWFVKPLPVEQTSSVKAINPKRAYMLLQDGRPAVHPAQRTRIINALVKLYPQQED</sequence>
<evidence type="ECO:0000313" key="3">
    <source>
        <dbReference type="EMBL" id="TDK23783.1"/>
    </source>
</evidence>
<evidence type="ECO:0000259" key="2">
    <source>
        <dbReference type="PROSITE" id="PS50965"/>
    </source>
</evidence>
<organism evidence="3 4">
    <name type="scientific">Luteimonas aestuarii</name>
    <dbReference type="NCBI Taxonomy" id="453837"/>
    <lineage>
        <taxon>Bacteria</taxon>
        <taxon>Pseudomonadati</taxon>
        <taxon>Pseudomonadota</taxon>
        <taxon>Gammaproteobacteria</taxon>
        <taxon>Lysobacterales</taxon>
        <taxon>Lysobacteraceae</taxon>
        <taxon>Luteimonas</taxon>
    </lineage>
</organism>
<protein>
    <submittedName>
        <fullName evidence="3">NERD domain-containing protein</fullName>
    </submittedName>
</protein>
<dbReference type="OrthoDB" id="572185at2"/>
<dbReference type="RefSeq" id="WP_133321880.1">
    <property type="nucleotide sequence ID" value="NZ_SMTF01000006.1"/>
</dbReference>
<dbReference type="AlphaFoldDB" id="A0A4R5TMB2"/>
<evidence type="ECO:0000256" key="1">
    <source>
        <dbReference type="SAM" id="Phobius"/>
    </source>
</evidence>
<evidence type="ECO:0000313" key="4">
    <source>
        <dbReference type="Proteomes" id="UP000294796"/>
    </source>
</evidence>
<dbReference type="EMBL" id="SMTF01000006">
    <property type="protein sequence ID" value="TDK23783.1"/>
    <property type="molecule type" value="Genomic_DNA"/>
</dbReference>
<accession>A0A4R5TMB2</accession>
<dbReference type="Proteomes" id="UP000294796">
    <property type="component" value="Unassembled WGS sequence"/>
</dbReference>
<feature type="transmembrane region" description="Helical" evidence="1">
    <location>
        <begin position="100"/>
        <end position="121"/>
    </location>
</feature>
<reference evidence="3 4" key="1">
    <citation type="submission" date="2019-03" db="EMBL/GenBank/DDBJ databases">
        <title>Luteimonas zhaokaii sp.nov., isolated from the rectal contents of Plateau pika in Yushu, Qinghai Province, China.</title>
        <authorList>
            <person name="Zhang G."/>
        </authorList>
    </citation>
    <scope>NUCLEOTIDE SEQUENCE [LARGE SCALE GENOMIC DNA]</scope>
    <source>
        <strain evidence="3 4">B9</strain>
    </source>
</reference>
<keyword evidence="4" id="KW-1185">Reference proteome</keyword>
<comment type="caution">
    <text evidence="3">The sequence shown here is derived from an EMBL/GenBank/DDBJ whole genome shotgun (WGS) entry which is preliminary data.</text>
</comment>
<keyword evidence="1" id="KW-0472">Membrane</keyword>